<dbReference type="EC" id="2.3.-.-" evidence="3"/>
<feature type="transmembrane region" description="Helical" evidence="1">
    <location>
        <begin position="174"/>
        <end position="192"/>
    </location>
</feature>
<feature type="transmembrane region" description="Helical" evidence="1">
    <location>
        <begin position="229"/>
        <end position="246"/>
    </location>
</feature>
<dbReference type="PANTHER" id="PTHR23028:SF53">
    <property type="entry name" value="ACYL_TRANSF_3 DOMAIN-CONTAINING PROTEIN"/>
    <property type="match status" value="1"/>
</dbReference>
<feature type="transmembrane region" description="Helical" evidence="1">
    <location>
        <begin position="148"/>
        <end position="167"/>
    </location>
</feature>
<dbReference type="EMBL" id="JBHUFD010000002">
    <property type="protein sequence ID" value="MFD1872256.1"/>
    <property type="molecule type" value="Genomic_DNA"/>
</dbReference>
<evidence type="ECO:0000259" key="2">
    <source>
        <dbReference type="Pfam" id="PF01757"/>
    </source>
</evidence>
<dbReference type="InterPro" id="IPR050879">
    <property type="entry name" value="Acyltransferase_3"/>
</dbReference>
<feature type="transmembrane region" description="Helical" evidence="1">
    <location>
        <begin position="198"/>
        <end position="217"/>
    </location>
</feature>
<feature type="transmembrane region" description="Helical" evidence="1">
    <location>
        <begin position="291"/>
        <end position="312"/>
    </location>
</feature>
<keyword evidence="1" id="KW-0472">Membrane</keyword>
<keyword evidence="4" id="KW-1185">Reference proteome</keyword>
<keyword evidence="1" id="KW-1133">Transmembrane helix</keyword>
<feature type="domain" description="Acyltransferase 3" evidence="2">
    <location>
        <begin position="13"/>
        <end position="340"/>
    </location>
</feature>
<protein>
    <submittedName>
        <fullName evidence="3">Acyltransferase family protein</fullName>
        <ecNumber evidence="3">2.3.-.-</ecNumber>
    </submittedName>
</protein>
<organism evidence="3 4">
    <name type="scientific">Hymenobacter bucti</name>
    <dbReference type="NCBI Taxonomy" id="1844114"/>
    <lineage>
        <taxon>Bacteria</taxon>
        <taxon>Pseudomonadati</taxon>
        <taxon>Bacteroidota</taxon>
        <taxon>Cytophagia</taxon>
        <taxon>Cytophagales</taxon>
        <taxon>Hymenobacteraceae</taxon>
        <taxon>Hymenobacter</taxon>
    </lineage>
</organism>
<feature type="transmembrane region" description="Helical" evidence="1">
    <location>
        <begin position="17"/>
        <end position="36"/>
    </location>
</feature>
<evidence type="ECO:0000313" key="3">
    <source>
        <dbReference type="EMBL" id="MFD1872256.1"/>
    </source>
</evidence>
<sequence>MEPEAKKSPVRFYEIDFLRFLAAILVVIYHYTFIGYNLSHLSPVRYEYLEPVTKYFYLGVELFFVISGYVVLMSAYNKTLKQFFISRVIRLYPAFWVACTLTFIVVLMFGPSRQSLAWSENMHLTNVQYIVNMTMLQGFLGYNDIDEAYWTLTTEISFYFLISLLLSYGLFKHLGVFLALWLLYTAATHLTVAVKTPFHYLFIPKYSAFFIAGMLFYLLQNSIMPLKKVYSLLFLTFLLCLRSAWVEAKVHTQVFHQYYSATIVLLVVAAIFMVFWLIIKRKINMQRFSWLGWLGSITYPLYLLHSNIGYIILQRTGAYLNKYVLLVIIIGFMLLMAYLLNFFVERKISNNLGKQLDKLLSSL</sequence>
<reference evidence="4" key="1">
    <citation type="journal article" date="2019" name="Int. J. Syst. Evol. Microbiol.">
        <title>The Global Catalogue of Microorganisms (GCM) 10K type strain sequencing project: providing services to taxonomists for standard genome sequencing and annotation.</title>
        <authorList>
            <consortium name="The Broad Institute Genomics Platform"/>
            <consortium name="The Broad Institute Genome Sequencing Center for Infectious Disease"/>
            <person name="Wu L."/>
            <person name="Ma J."/>
        </authorList>
    </citation>
    <scope>NUCLEOTIDE SEQUENCE [LARGE SCALE GENOMIC DNA]</scope>
    <source>
        <strain evidence="4">CGMCC 1.15795</strain>
    </source>
</reference>
<dbReference type="Pfam" id="PF01757">
    <property type="entry name" value="Acyl_transf_3"/>
    <property type="match status" value="1"/>
</dbReference>
<dbReference type="GO" id="GO:0016746">
    <property type="term" value="F:acyltransferase activity"/>
    <property type="evidence" value="ECO:0007669"/>
    <property type="project" value="UniProtKB-KW"/>
</dbReference>
<dbReference type="RefSeq" id="WP_382312645.1">
    <property type="nucleotide sequence ID" value="NZ_JBHUFD010000002.1"/>
</dbReference>
<dbReference type="InterPro" id="IPR002656">
    <property type="entry name" value="Acyl_transf_3_dom"/>
</dbReference>
<feature type="transmembrane region" description="Helical" evidence="1">
    <location>
        <begin position="324"/>
        <end position="344"/>
    </location>
</feature>
<name>A0ABW4QS20_9BACT</name>
<feature type="transmembrane region" description="Helical" evidence="1">
    <location>
        <begin position="258"/>
        <end position="279"/>
    </location>
</feature>
<keyword evidence="1" id="KW-0812">Transmembrane</keyword>
<keyword evidence="3" id="KW-0012">Acyltransferase</keyword>
<feature type="transmembrane region" description="Helical" evidence="1">
    <location>
        <begin position="88"/>
        <end position="109"/>
    </location>
</feature>
<feature type="transmembrane region" description="Helical" evidence="1">
    <location>
        <begin position="56"/>
        <end position="76"/>
    </location>
</feature>
<keyword evidence="3" id="KW-0808">Transferase</keyword>
<dbReference type="Proteomes" id="UP001597197">
    <property type="component" value="Unassembled WGS sequence"/>
</dbReference>
<dbReference type="PANTHER" id="PTHR23028">
    <property type="entry name" value="ACETYLTRANSFERASE"/>
    <property type="match status" value="1"/>
</dbReference>
<accession>A0ABW4QS20</accession>
<proteinExistence type="predicted"/>
<evidence type="ECO:0000313" key="4">
    <source>
        <dbReference type="Proteomes" id="UP001597197"/>
    </source>
</evidence>
<comment type="caution">
    <text evidence="3">The sequence shown here is derived from an EMBL/GenBank/DDBJ whole genome shotgun (WGS) entry which is preliminary data.</text>
</comment>
<gene>
    <name evidence="3" type="ORF">ACFSDX_07445</name>
</gene>
<evidence type="ECO:0000256" key="1">
    <source>
        <dbReference type="SAM" id="Phobius"/>
    </source>
</evidence>